<name>A0A448X3V7_9PLAT</name>
<accession>A0A448X3V7</accession>
<reference evidence="1" key="1">
    <citation type="submission" date="2018-11" db="EMBL/GenBank/DDBJ databases">
        <authorList>
            <consortium name="Pathogen Informatics"/>
        </authorList>
    </citation>
    <scope>NUCLEOTIDE SEQUENCE</scope>
</reference>
<keyword evidence="2" id="KW-1185">Reference proteome</keyword>
<dbReference type="InterPro" id="IPR052267">
    <property type="entry name" value="N-DRC_Component"/>
</dbReference>
<proteinExistence type="predicted"/>
<dbReference type="OrthoDB" id="3046016at2759"/>
<protein>
    <submittedName>
        <fullName evidence="1">Uncharacterized protein</fullName>
    </submittedName>
</protein>
<evidence type="ECO:0000313" key="2">
    <source>
        <dbReference type="Proteomes" id="UP000784294"/>
    </source>
</evidence>
<comment type="caution">
    <text evidence="1">The sequence shown here is derived from an EMBL/GenBank/DDBJ whole genome shotgun (WGS) entry which is preliminary data.</text>
</comment>
<organism evidence="1 2">
    <name type="scientific">Protopolystoma xenopodis</name>
    <dbReference type="NCBI Taxonomy" id="117903"/>
    <lineage>
        <taxon>Eukaryota</taxon>
        <taxon>Metazoa</taxon>
        <taxon>Spiralia</taxon>
        <taxon>Lophotrochozoa</taxon>
        <taxon>Platyhelminthes</taxon>
        <taxon>Monogenea</taxon>
        <taxon>Polyopisthocotylea</taxon>
        <taxon>Polystomatidea</taxon>
        <taxon>Polystomatidae</taxon>
        <taxon>Protopolystoma</taxon>
    </lineage>
</organism>
<dbReference type="EMBL" id="CAAALY010087116">
    <property type="protein sequence ID" value="VEL27413.1"/>
    <property type="molecule type" value="Genomic_DNA"/>
</dbReference>
<sequence>MLISTLVLKEPEGGVMTRETAIRLIQRHERARQGRLRAKFMMEIRQQEEADEARKLNSKPLEPIEAAIRLQKVLFIAFFVNSF</sequence>
<dbReference type="Proteomes" id="UP000784294">
    <property type="component" value="Unassembled WGS sequence"/>
</dbReference>
<evidence type="ECO:0000313" key="1">
    <source>
        <dbReference type="EMBL" id="VEL27413.1"/>
    </source>
</evidence>
<dbReference type="PANTHER" id="PTHR14690:SF0">
    <property type="entry name" value="IQ MOTIF CONTAINING WITH AAA DOMAIN 1"/>
    <property type="match status" value="1"/>
</dbReference>
<dbReference type="PANTHER" id="PTHR14690">
    <property type="entry name" value="IQ MOTIF CONTAINING WITH AAA DOMAIN 1"/>
    <property type="match status" value="1"/>
</dbReference>
<dbReference type="AlphaFoldDB" id="A0A448X3V7"/>
<gene>
    <name evidence="1" type="ORF">PXEA_LOCUS20853</name>
</gene>